<dbReference type="Pfam" id="PF01636">
    <property type="entry name" value="APH"/>
    <property type="match status" value="1"/>
</dbReference>
<dbReference type="InterPro" id="IPR011009">
    <property type="entry name" value="Kinase-like_dom_sf"/>
</dbReference>
<dbReference type="OrthoDB" id="9812495at2"/>
<reference evidence="2 3" key="1">
    <citation type="submission" date="2019-06" db="EMBL/GenBank/DDBJ databases">
        <title>Psychrobacillus vulpis sp. nov., a new species isolated from feces of a red fox that inhabits in The Tablas de Daimiel Natural Park, Albacete, Spain.</title>
        <authorList>
            <person name="Rodriguez M."/>
            <person name="Reina J.C."/>
            <person name="Bejar V."/>
            <person name="Llamas I."/>
        </authorList>
    </citation>
    <scope>NUCLEOTIDE SEQUENCE [LARGE SCALE GENOMIC DNA]</scope>
    <source>
        <strain evidence="2 3">Z8</strain>
    </source>
</reference>
<sequence>MKQLNIPSDFEQFEATVGKVLTISYPDKQGATSKVTFIHSENGQFVCKSATKSKYKGWLSQEAQIMKQLNEETSLPIPTFYQFLEKEKESHLLMSLGKGITLREALKKAKSDEEKYVLCKSFGDLLKQLHETLPPASWRTQESWLDLQLEKAAYYLESYNVDGDQKLLDQLKQHKPTPSKPCLIHGDCTIDNVLVSNGNVHTFIDLGGATYGDPRYDIALAIRSIKNNEAMLRSFYKGYERQIISEEEFNYFDGGLYEFF</sequence>
<comment type="caution">
    <text evidence="2">The sequence shown here is derived from an EMBL/GenBank/DDBJ whole genome shotgun (WGS) entry which is preliminary data.</text>
</comment>
<gene>
    <name evidence="2" type="ORF">FG384_14280</name>
</gene>
<dbReference type="RefSeq" id="WP_142643280.1">
    <property type="nucleotide sequence ID" value="NZ_VDGI01000016.1"/>
</dbReference>
<evidence type="ECO:0000313" key="3">
    <source>
        <dbReference type="Proteomes" id="UP000316626"/>
    </source>
</evidence>
<keyword evidence="2" id="KW-0808">Transferase</keyword>
<evidence type="ECO:0000259" key="1">
    <source>
        <dbReference type="Pfam" id="PF01636"/>
    </source>
</evidence>
<dbReference type="Gene3D" id="3.90.1200.10">
    <property type="match status" value="1"/>
</dbReference>
<dbReference type="InterPro" id="IPR002575">
    <property type="entry name" value="Aminoglycoside_PTrfase"/>
</dbReference>
<dbReference type="PANTHER" id="PTHR21310">
    <property type="entry name" value="AMINOGLYCOSIDE PHOSPHOTRANSFERASE-RELATED-RELATED"/>
    <property type="match status" value="1"/>
</dbReference>
<protein>
    <submittedName>
        <fullName evidence="2">Aminoglycoside phosphotransferase family protein</fullName>
    </submittedName>
</protein>
<keyword evidence="3" id="KW-1185">Reference proteome</keyword>
<dbReference type="SUPFAM" id="SSF56112">
    <property type="entry name" value="Protein kinase-like (PK-like)"/>
    <property type="match status" value="1"/>
</dbReference>
<feature type="domain" description="Aminoglycoside phosphotransferase" evidence="1">
    <location>
        <begin position="28"/>
        <end position="237"/>
    </location>
</feature>
<proteinExistence type="predicted"/>
<dbReference type="AlphaFoldDB" id="A0A544TP28"/>
<organism evidence="2 3">
    <name type="scientific">Psychrobacillus vulpis</name>
    <dbReference type="NCBI Taxonomy" id="2325572"/>
    <lineage>
        <taxon>Bacteria</taxon>
        <taxon>Bacillati</taxon>
        <taxon>Bacillota</taxon>
        <taxon>Bacilli</taxon>
        <taxon>Bacillales</taxon>
        <taxon>Bacillaceae</taxon>
        <taxon>Psychrobacillus</taxon>
    </lineage>
</organism>
<name>A0A544TP28_9BACI</name>
<dbReference type="InterPro" id="IPR051678">
    <property type="entry name" value="AGP_Transferase"/>
</dbReference>
<dbReference type="Proteomes" id="UP000316626">
    <property type="component" value="Unassembled WGS sequence"/>
</dbReference>
<dbReference type="GO" id="GO:0016740">
    <property type="term" value="F:transferase activity"/>
    <property type="evidence" value="ECO:0007669"/>
    <property type="project" value="UniProtKB-KW"/>
</dbReference>
<dbReference type="EMBL" id="VDGI01000016">
    <property type="protein sequence ID" value="TQR19169.1"/>
    <property type="molecule type" value="Genomic_DNA"/>
</dbReference>
<accession>A0A544TP28</accession>
<evidence type="ECO:0000313" key="2">
    <source>
        <dbReference type="EMBL" id="TQR19169.1"/>
    </source>
</evidence>